<sequence length="104" mass="12039">MNIKEFIHGDMLLSNWMKNNIMLILLVAVLLIFYITNRYSIEVSVKKIDKCSKEIKELQQHSTKIKTMYQKSSMMLVLDKKLAPIGVGISKEPIKEVIVIENNE</sequence>
<evidence type="ECO:0000313" key="2">
    <source>
        <dbReference type="EMBL" id="HIW88083.1"/>
    </source>
</evidence>
<dbReference type="Pfam" id="PF19579">
    <property type="entry name" value="FtsL_2"/>
    <property type="match status" value="1"/>
</dbReference>
<evidence type="ECO:0000313" key="3">
    <source>
        <dbReference type="Proteomes" id="UP000824267"/>
    </source>
</evidence>
<name>A0A9D1RH94_9BACT</name>
<evidence type="ECO:0008006" key="4">
    <source>
        <dbReference type="Google" id="ProtNLM"/>
    </source>
</evidence>
<organism evidence="2 3">
    <name type="scientific">Candidatus Onthomorpha intestinigallinarum</name>
    <dbReference type="NCBI Taxonomy" id="2840880"/>
    <lineage>
        <taxon>Bacteria</taxon>
        <taxon>Pseudomonadati</taxon>
        <taxon>Bacteroidota</taxon>
        <taxon>Bacteroidia</taxon>
        <taxon>Bacteroidales</taxon>
        <taxon>Candidatus Onthomorpha</taxon>
    </lineage>
</organism>
<keyword evidence="1" id="KW-0812">Transmembrane</keyword>
<dbReference type="AlphaFoldDB" id="A0A9D1RH94"/>
<reference evidence="2" key="2">
    <citation type="submission" date="2021-04" db="EMBL/GenBank/DDBJ databases">
        <authorList>
            <person name="Gilroy R."/>
        </authorList>
    </citation>
    <scope>NUCLEOTIDE SEQUENCE</scope>
    <source>
        <strain evidence="2">Gambia16-930</strain>
    </source>
</reference>
<accession>A0A9D1RH94</accession>
<keyword evidence="1" id="KW-1133">Transmembrane helix</keyword>
<feature type="transmembrane region" description="Helical" evidence="1">
    <location>
        <begin position="20"/>
        <end position="37"/>
    </location>
</feature>
<dbReference type="EMBL" id="DXGG01000234">
    <property type="protein sequence ID" value="HIW88083.1"/>
    <property type="molecule type" value="Genomic_DNA"/>
</dbReference>
<gene>
    <name evidence="2" type="ORF">IAC47_07450</name>
</gene>
<proteinExistence type="predicted"/>
<keyword evidence="1" id="KW-0472">Membrane</keyword>
<protein>
    <recommendedName>
        <fullName evidence="4">Cell division protein FtsL</fullName>
    </recommendedName>
</protein>
<evidence type="ECO:0000256" key="1">
    <source>
        <dbReference type="SAM" id="Phobius"/>
    </source>
</evidence>
<dbReference type="Proteomes" id="UP000824267">
    <property type="component" value="Unassembled WGS sequence"/>
</dbReference>
<reference evidence="2" key="1">
    <citation type="journal article" date="2021" name="PeerJ">
        <title>Extensive microbial diversity within the chicken gut microbiome revealed by metagenomics and culture.</title>
        <authorList>
            <person name="Gilroy R."/>
            <person name="Ravi A."/>
            <person name="Getino M."/>
            <person name="Pursley I."/>
            <person name="Horton D.L."/>
            <person name="Alikhan N.F."/>
            <person name="Baker D."/>
            <person name="Gharbi K."/>
            <person name="Hall N."/>
            <person name="Watson M."/>
            <person name="Adriaenssens E.M."/>
            <person name="Foster-Nyarko E."/>
            <person name="Jarju S."/>
            <person name="Secka A."/>
            <person name="Antonio M."/>
            <person name="Oren A."/>
            <person name="Chaudhuri R.R."/>
            <person name="La Ragione R."/>
            <person name="Hildebrand F."/>
            <person name="Pallen M.J."/>
        </authorList>
    </citation>
    <scope>NUCLEOTIDE SEQUENCE</scope>
    <source>
        <strain evidence="2">Gambia16-930</strain>
    </source>
</reference>
<comment type="caution">
    <text evidence="2">The sequence shown here is derived from an EMBL/GenBank/DDBJ whole genome shotgun (WGS) entry which is preliminary data.</text>
</comment>
<dbReference type="InterPro" id="IPR045755">
    <property type="entry name" value="FtsL-like"/>
</dbReference>